<dbReference type="AlphaFoldDB" id="A0A1B8Y559"/>
<evidence type="ECO:0000313" key="1">
    <source>
        <dbReference type="EMBL" id="OCA18106.1"/>
    </source>
</evidence>
<name>A0A1B8Y559_XENTR</name>
<reference evidence="1" key="1">
    <citation type="submission" date="2009-11" db="EMBL/GenBank/DDBJ databases">
        <authorList>
            <consortium name="US DOE Joint Genome Institute (JGI-PGF)"/>
            <person name="Ottilar R."/>
            <person name="Schmutz J."/>
            <person name="Salamov A."/>
            <person name="Cheng J.F."/>
            <person name="Lucas S."/>
            <person name="Pitluck S."/>
            <person name="Gundlach H."/>
            <person name="Guo Y."/>
            <person name="Haberer G."/>
            <person name="Nasrallah J."/>
            <person name="Mayer K.F.X."/>
            <person name="van de Peer Y."/>
            <person name="Weigel D."/>
            <person name="Grigoriev I.V."/>
        </authorList>
    </citation>
    <scope>NUCLEOTIDE SEQUENCE</scope>
    <source>
        <strain evidence="1">Nigerian</strain>
    </source>
</reference>
<accession>A0A1B8Y559</accession>
<gene>
    <name evidence="1" type="ORF">XENTR_v900260921mg</name>
</gene>
<sequence length="70" mass="7686">MCESDLFSSLNQVPSVGCGIDICPEPPTPETNICQPIGLFTTEIIQPRSSFSFPFLTQERPETPGAQTRQ</sequence>
<organism evidence="1">
    <name type="scientific">Xenopus tropicalis</name>
    <name type="common">Western clawed frog</name>
    <name type="synonym">Silurana tropicalis</name>
    <dbReference type="NCBI Taxonomy" id="8364"/>
    <lineage>
        <taxon>Eukaryota</taxon>
        <taxon>Metazoa</taxon>
        <taxon>Chordata</taxon>
        <taxon>Craniata</taxon>
        <taxon>Vertebrata</taxon>
        <taxon>Euteleostomi</taxon>
        <taxon>Amphibia</taxon>
        <taxon>Batrachia</taxon>
        <taxon>Anura</taxon>
        <taxon>Pipoidea</taxon>
        <taxon>Pipidae</taxon>
        <taxon>Xenopodinae</taxon>
        <taxon>Xenopus</taxon>
        <taxon>Silurana</taxon>
    </lineage>
</organism>
<dbReference type="EMBL" id="KV460436">
    <property type="protein sequence ID" value="OCA18106.1"/>
    <property type="molecule type" value="Genomic_DNA"/>
</dbReference>
<protein>
    <submittedName>
        <fullName evidence="1">Uncharacterized protein</fullName>
    </submittedName>
</protein>
<reference evidence="1" key="2">
    <citation type="journal article" date="2010" name="Science">
        <title>The genome of the Western clawed frog Xenopus tropicalis.</title>
        <authorList>
            <person name="Hellsten U."/>
            <person name="Harland R.M."/>
            <person name="Gilchrist M.J."/>
            <person name="Hendrix D."/>
            <person name="Jurka J."/>
            <person name="Kapitonov V."/>
            <person name="Ovcharenko I."/>
            <person name="Putnam N.H."/>
            <person name="Shu S."/>
            <person name="Taher L."/>
            <person name="Blitz I.L."/>
            <person name="Blumberg B."/>
            <person name="Dichmann D.S."/>
            <person name="Dubchak I."/>
            <person name="Amaya E."/>
            <person name="Detter J.C."/>
            <person name="Fletcher R."/>
            <person name="Gerhard D.S."/>
            <person name="Goodstein D."/>
            <person name="Graves T."/>
            <person name="Grigoriev I.V."/>
            <person name="Grimwood J."/>
            <person name="Kawashima T."/>
            <person name="Lindquist E."/>
            <person name="Lucas S.M."/>
            <person name="Mead P.E."/>
            <person name="Mitros T."/>
            <person name="Ogino H."/>
            <person name="Ohta Y."/>
            <person name="Poliakov A.V."/>
            <person name="Pollet N."/>
            <person name="Robert J."/>
            <person name="Salamov A."/>
            <person name="Sater A.K."/>
            <person name="Schmutz J."/>
            <person name="Terry A."/>
            <person name="Vize P.D."/>
            <person name="Warren W.C."/>
            <person name="Wells D."/>
            <person name="Wills A."/>
            <person name="Wilson R.K."/>
            <person name="Zimmerman L.B."/>
            <person name="Zorn A.M."/>
            <person name="Grainger R."/>
            <person name="Grammer T."/>
            <person name="Khokha M.K."/>
            <person name="Richardson P.M."/>
            <person name="Rokhsar D.S."/>
        </authorList>
    </citation>
    <scope>NUCLEOTIDE SEQUENCE [LARGE SCALE GENOMIC DNA]</scope>
    <source>
        <strain evidence="1">Nigerian</strain>
    </source>
</reference>
<feature type="non-terminal residue" evidence="1">
    <location>
        <position position="70"/>
    </location>
</feature>
<proteinExistence type="predicted"/>
<reference evidence="1" key="3">
    <citation type="submission" date="2016-05" db="EMBL/GenBank/DDBJ databases">
        <title>WGS assembly of Xenopus tropicalis.</title>
        <authorList>
            <person name="Sessions A."/>
            <person name="Jenkins J."/>
            <person name="Mitros T."/>
            <person name="Lyons J.T."/>
            <person name="Dichmann D.S."/>
            <person name="Robert J."/>
            <person name="Harland R.M."/>
            <person name="Rokhsar D.S."/>
        </authorList>
    </citation>
    <scope>NUCLEOTIDE SEQUENCE</scope>
    <source>
        <strain evidence="1">Nigerian</strain>
    </source>
</reference>